<proteinExistence type="predicted"/>
<evidence type="ECO:0000313" key="1">
    <source>
        <dbReference type="EMBL" id="OAM91399.1"/>
    </source>
</evidence>
<dbReference type="Proteomes" id="UP000078486">
    <property type="component" value="Unassembled WGS sequence"/>
</dbReference>
<dbReference type="EMBL" id="LRRQ01000028">
    <property type="protein sequence ID" value="OAM91399.1"/>
    <property type="molecule type" value="Genomic_DNA"/>
</dbReference>
<keyword evidence="2" id="KW-1185">Reference proteome</keyword>
<dbReference type="RefSeq" id="WP_068768838.1">
    <property type="nucleotide sequence ID" value="NZ_CP109796.1"/>
</dbReference>
<gene>
    <name evidence="1" type="ORF">AW736_03295</name>
</gene>
<evidence type="ECO:0000313" key="2">
    <source>
        <dbReference type="Proteomes" id="UP000078486"/>
    </source>
</evidence>
<accession>A0A178IQ56</accession>
<comment type="caution">
    <text evidence="1">The sequence shown here is derived from an EMBL/GenBank/DDBJ whole genome shotgun (WGS) entry which is preliminary data.</text>
</comment>
<dbReference type="AlphaFoldDB" id="A0A178IQ56"/>
<dbReference type="STRING" id="1184151.AW736_03295"/>
<organism evidence="1 2">
    <name type="scientific">Termitidicoccus mucosus</name>
    <dbReference type="NCBI Taxonomy" id="1184151"/>
    <lineage>
        <taxon>Bacteria</taxon>
        <taxon>Pseudomonadati</taxon>
        <taxon>Verrucomicrobiota</taxon>
        <taxon>Opitutia</taxon>
        <taxon>Opitutales</taxon>
        <taxon>Opitutaceae</taxon>
        <taxon>Termitidicoccus</taxon>
    </lineage>
</organism>
<protein>
    <submittedName>
        <fullName evidence="1">Uncharacterized protein</fullName>
    </submittedName>
</protein>
<sequence length="88" mass="9697">MDNEAHNSRVRLSGFAAARIWHHRLSRTTVPRPGAASPVVPACGRVRPRVCAELVLHPIKEKQNPRLRGVLPLDGEIRPEAADSRHAA</sequence>
<name>A0A178IQ56_9BACT</name>
<dbReference type="OrthoDB" id="9995627at2"/>
<reference evidence="1 2" key="1">
    <citation type="submission" date="2016-01" db="EMBL/GenBank/DDBJ databases">
        <title>High potential of lignocellulose degradation of a new Verrucomicrobia species.</title>
        <authorList>
            <person name="Wang Y."/>
            <person name="Shi Y."/>
            <person name="Qiu Z."/>
            <person name="Liu S."/>
            <person name="Yang H."/>
        </authorList>
    </citation>
    <scope>NUCLEOTIDE SEQUENCE [LARGE SCALE GENOMIC DNA]</scope>
    <source>
        <strain evidence="1 2">TSB47</strain>
    </source>
</reference>